<comment type="caution">
    <text evidence="2">The sequence shown here is derived from an EMBL/GenBank/DDBJ whole genome shotgun (WGS) entry which is preliminary data.</text>
</comment>
<organism evidence="2 3">
    <name type="scientific">Thalictrum thalictroides</name>
    <name type="common">Rue-anemone</name>
    <name type="synonym">Anemone thalictroides</name>
    <dbReference type="NCBI Taxonomy" id="46969"/>
    <lineage>
        <taxon>Eukaryota</taxon>
        <taxon>Viridiplantae</taxon>
        <taxon>Streptophyta</taxon>
        <taxon>Embryophyta</taxon>
        <taxon>Tracheophyta</taxon>
        <taxon>Spermatophyta</taxon>
        <taxon>Magnoliopsida</taxon>
        <taxon>Ranunculales</taxon>
        <taxon>Ranunculaceae</taxon>
        <taxon>Thalictroideae</taxon>
        <taxon>Thalictrum</taxon>
    </lineage>
</organism>
<sequence length="110" mass="11651">MKGVNGKGAIFCPWSFLDGISTSVDDASSKIALDGSVKEVEVEVQQVKVGISSPPAESQVQNLGGDKNQSYAQVMGGNASDDKKENFIEKIKDDQPQVINVADLPSPSLK</sequence>
<dbReference type="EMBL" id="JABWDY010016209">
    <property type="protein sequence ID" value="KAF5196277.1"/>
    <property type="molecule type" value="Genomic_DNA"/>
</dbReference>
<reference evidence="2 3" key="1">
    <citation type="submission" date="2020-06" db="EMBL/GenBank/DDBJ databases">
        <title>Transcriptomic and genomic resources for Thalictrum thalictroides and T. hernandezii: Facilitating candidate gene discovery in an emerging model plant lineage.</title>
        <authorList>
            <person name="Arias T."/>
            <person name="Riano-Pachon D.M."/>
            <person name="Di Stilio V.S."/>
        </authorList>
    </citation>
    <scope>NUCLEOTIDE SEQUENCE [LARGE SCALE GENOMIC DNA]</scope>
    <source>
        <strain evidence="3">cv. WT478/WT964</strain>
        <tissue evidence="2">Leaves</tissue>
    </source>
</reference>
<name>A0A7J6WH90_THATH</name>
<proteinExistence type="predicted"/>
<accession>A0A7J6WH90</accession>
<feature type="non-terminal residue" evidence="2">
    <location>
        <position position="110"/>
    </location>
</feature>
<keyword evidence="3" id="KW-1185">Reference proteome</keyword>
<dbReference type="Proteomes" id="UP000554482">
    <property type="component" value="Unassembled WGS sequence"/>
</dbReference>
<gene>
    <name evidence="2" type="ORF">FRX31_014136</name>
</gene>
<evidence type="ECO:0000256" key="1">
    <source>
        <dbReference type="SAM" id="MobiDB-lite"/>
    </source>
</evidence>
<protein>
    <submittedName>
        <fullName evidence="2">Uncharacterized protein</fullName>
    </submittedName>
</protein>
<feature type="compositionally biased region" description="Polar residues" evidence="1">
    <location>
        <begin position="55"/>
        <end position="72"/>
    </location>
</feature>
<evidence type="ECO:0000313" key="3">
    <source>
        <dbReference type="Proteomes" id="UP000554482"/>
    </source>
</evidence>
<dbReference type="AlphaFoldDB" id="A0A7J6WH90"/>
<evidence type="ECO:0000313" key="2">
    <source>
        <dbReference type="EMBL" id="KAF5196277.1"/>
    </source>
</evidence>
<feature type="region of interest" description="Disordered" evidence="1">
    <location>
        <begin position="55"/>
        <end position="84"/>
    </location>
</feature>